<keyword evidence="2" id="KW-0479">Metal-binding</keyword>
<evidence type="ECO:0000259" key="5">
    <source>
        <dbReference type="SMART" id="SM00478"/>
    </source>
</evidence>
<dbReference type="Gene3D" id="1.10.340.30">
    <property type="entry name" value="Hypothetical protein, domain 2"/>
    <property type="match status" value="1"/>
</dbReference>
<evidence type="ECO:0000256" key="1">
    <source>
        <dbReference type="ARBA" id="ARBA00022485"/>
    </source>
</evidence>
<proteinExistence type="predicted"/>
<dbReference type="SUPFAM" id="SSF48150">
    <property type="entry name" value="DNA-glycosylase"/>
    <property type="match status" value="1"/>
</dbReference>
<dbReference type="PIRSF" id="PIRSF001435">
    <property type="entry name" value="Nth"/>
    <property type="match status" value="1"/>
</dbReference>
<dbReference type="RefSeq" id="WP_207110399.1">
    <property type="nucleotide sequence ID" value="NZ_JAFLVR010000070.1"/>
</dbReference>
<accession>A0ABS3HMI9</accession>
<reference evidence="6 7" key="1">
    <citation type="submission" date="2021-03" db="EMBL/GenBank/DDBJ databases">
        <title>Enterococcal diversity collection.</title>
        <authorList>
            <person name="Gilmore M.S."/>
            <person name="Schwartzman J."/>
            <person name="Van Tyne D."/>
            <person name="Martin M."/>
            <person name="Earl A.M."/>
            <person name="Manson A.L."/>
            <person name="Straub T."/>
            <person name="Salamzade R."/>
            <person name="Saavedra J."/>
            <person name="Lebreton F."/>
            <person name="Prichula J."/>
            <person name="Schaufler K."/>
            <person name="Gaca A."/>
            <person name="Sgardioli B."/>
            <person name="Wagenaar J."/>
            <person name="Strong T."/>
        </authorList>
    </citation>
    <scope>NUCLEOTIDE SEQUENCE [LARGE SCALE GENOMIC DNA]</scope>
    <source>
        <strain evidence="6 7">MJM16</strain>
    </source>
</reference>
<dbReference type="Gene3D" id="1.10.1670.10">
    <property type="entry name" value="Helix-hairpin-Helix base-excision DNA repair enzymes (C-terminal)"/>
    <property type="match status" value="1"/>
</dbReference>
<dbReference type="Pfam" id="PF00730">
    <property type="entry name" value="HhH-GPD"/>
    <property type="match status" value="1"/>
</dbReference>
<evidence type="ECO:0000313" key="6">
    <source>
        <dbReference type="EMBL" id="MBO0454670.1"/>
    </source>
</evidence>
<evidence type="ECO:0000256" key="4">
    <source>
        <dbReference type="ARBA" id="ARBA00023014"/>
    </source>
</evidence>
<protein>
    <submittedName>
        <fullName evidence="6">Deoxyribonuclease I</fullName>
    </submittedName>
</protein>
<sequence length="220" mass="25586">MITNIEELYEAFSQVMTHKRWWDTDNKWEILLGAVLVQNTNWRNVDYALANLNEATQFLPENVLALDMEQLQALIRPSGFYRGKSNTIIALLTWLEGYHFDLTQAADKDFLTLRKELLAIKGIGEETADALLVYVFDHSTFIADKYAQRLFEKFGFASAGYRQLKSKILWPETMDTLKAQNLHGWIIDYGQVYLKNDESWQNGPLREFKLKLRRPTLSEG</sequence>
<keyword evidence="3" id="KW-0408">Iron</keyword>
<organism evidence="6 7">
    <name type="scientific">Candidatus Enterococcus murrayae</name>
    <dbReference type="NCBI Taxonomy" id="2815321"/>
    <lineage>
        <taxon>Bacteria</taxon>
        <taxon>Bacillati</taxon>
        <taxon>Bacillota</taxon>
        <taxon>Bacilli</taxon>
        <taxon>Lactobacillales</taxon>
        <taxon>Enterococcaceae</taxon>
        <taxon>Enterococcus</taxon>
    </lineage>
</organism>
<keyword evidence="7" id="KW-1185">Reference proteome</keyword>
<dbReference type="SMART" id="SM00478">
    <property type="entry name" value="ENDO3c"/>
    <property type="match status" value="1"/>
</dbReference>
<keyword evidence="4" id="KW-0411">Iron-sulfur</keyword>
<keyword evidence="1" id="KW-0004">4Fe-4S</keyword>
<dbReference type="PANTHER" id="PTHR10359:SF19">
    <property type="entry name" value="DNA REPAIR GLYCOSYLASE MJ1434-RELATED"/>
    <property type="match status" value="1"/>
</dbReference>
<comment type="caution">
    <text evidence="6">The sequence shown here is derived from an EMBL/GenBank/DDBJ whole genome shotgun (WGS) entry which is preliminary data.</text>
</comment>
<dbReference type="CDD" id="cd00056">
    <property type="entry name" value="ENDO3c"/>
    <property type="match status" value="1"/>
</dbReference>
<dbReference type="EMBL" id="JAFLVR010000070">
    <property type="protein sequence ID" value="MBO0454670.1"/>
    <property type="molecule type" value="Genomic_DNA"/>
</dbReference>
<feature type="domain" description="HhH-GPD" evidence="5">
    <location>
        <begin position="36"/>
        <end position="192"/>
    </location>
</feature>
<dbReference type="PANTHER" id="PTHR10359">
    <property type="entry name" value="A/G-SPECIFIC ADENINE GLYCOSYLASE/ENDONUCLEASE III"/>
    <property type="match status" value="1"/>
</dbReference>
<dbReference type="InterPro" id="IPR023170">
    <property type="entry name" value="HhH_base_excis_C"/>
</dbReference>
<dbReference type="InterPro" id="IPR003265">
    <property type="entry name" value="HhH-GPD_domain"/>
</dbReference>
<dbReference type="Proteomes" id="UP000664495">
    <property type="component" value="Unassembled WGS sequence"/>
</dbReference>
<evidence type="ECO:0000313" key="7">
    <source>
        <dbReference type="Proteomes" id="UP000664495"/>
    </source>
</evidence>
<evidence type="ECO:0000256" key="3">
    <source>
        <dbReference type="ARBA" id="ARBA00023004"/>
    </source>
</evidence>
<name>A0ABS3HMI9_9ENTE</name>
<gene>
    <name evidence="6" type="ORF">JZO85_20610</name>
</gene>
<evidence type="ECO:0000256" key="2">
    <source>
        <dbReference type="ARBA" id="ARBA00022723"/>
    </source>
</evidence>
<dbReference type="InterPro" id="IPR011257">
    <property type="entry name" value="DNA_glycosylase"/>
</dbReference>